<sequence length="201" mass="22772">MHEDLRLIHQCVEYITQEIENTILLASDVFYLIEQGVDAHTALDPETITPEECRAREPKSRKLNQSHLDQSGIDLIPISFPLDQSGIDLFSSGSRDRSLSSGSIRDRSHPICFHLEQSGMDFIQSLLILINQESISSNLISSGSIRNRFHAISSHLINMKLISSNLFSSGSIRNRSHPISFHLDQSEIDFMQSLLIWNKLE</sequence>
<reference evidence="1 2" key="1">
    <citation type="submission" date="2021-06" db="EMBL/GenBank/DDBJ databases">
        <title>Caerostris darwini draft genome.</title>
        <authorList>
            <person name="Kono N."/>
            <person name="Arakawa K."/>
        </authorList>
    </citation>
    <scope>NUCLEOTIDE SEQUENCE [LARGE SCALE GENOMIC DNA]</scope>
</reference>
<accession>A0AAV4NKQ4</accession>
<keyword evidence="2" id="KW-1185">Reference proteome</keyword>
<name>A0AAV4NKQ4_9ARAC</name>
<evidence type="ECO:0000313" key="1">
    <source>
        <dbReference type="EMBL" id="GIX85389.1"/>
    </source>
</evidence>
<dbReference type="AlphaFoldDB" id="A0AAV4NKQ4"/>
<gene>
    <name evidence="1" type="ORF">CDAR_264811</name>
</gene>
<dbReference type="EMBL" id="BPLQ01001782">
    <property type="protein sequence ID" value="GIX85389.1"/>
    <property type="molecule type" value="Genomic_DNA"/>
</dbReference>
<dbReference type="Proteomes" id="UP001054837">
    <property type="component" value="Unassembled WGS sequence"/>
</dbReference>
<proteinExistence type="predicted"/>
<evidence type="ECO:0000313" key="2">
    <source>
        <dbReference type="Proteomes" id="UP001054837"/>
    </source>
</evidence>
<organism evidence="1 2">
    <name type="scientific">Caerostris darwini</name>
    <dbReference type="NCBI Taxonomy" id="1538125"/>
    <lineage>
        <taxon>Eukaryota</taxon>
        <taxon>Metazoa</taxon>
        <taxon>Ecdysozoa</taxon>
        <taxon>Arthropoda</taxon>
        <taxon>Chelicerata</taxon>
        <taxon>Arachnida</taxon>
        <taxon>Araneae</taxon>
        <taxon>Araneomorphae</taxon>
        <taxon>Entelegynae</taxon>
        <taxon>Araneoidea</taxon>
        <taxon>Araneidae</taxon>
        <taxon>Caerostris</taxon>
    </lineage>
</organism>
<protein>
    <submittedName>
        <fullName evidence="1">Uncharacterized protein</fullName>
    </submittedName>
</protein>
<comment type="caution">
    <text evidence="1">The sequence shown here is derived from an EMBL/GenBank/DDBJ whole genome shotgun (WGS) entry which is preliminary data.</text>
</comment>